<evidence type="ECO:0000256" key="2">
    <source>
        <dbReference type="ARBA" id="ARBA00022777"/>
    </source>
</evidence>
<dbReference type="GO" id="GO:0016301">
    <property type="term" value="F:kinase activity"/>
    <property type="evidence" value="ECO:0007669"/>
    <property type="project" value="UniProtKB-KW"/>
</dbReference>
<gene>
    <name evidence="4" type="ORF">S01H1_43559</name>
</gene>
<name>X0VJS4_9ZZZZ</name>
<dbReference type="InterPro" id="IPR018485">
    <property type="entry name" value="FGGY_C"/>
</dbReference>
<proteinExistence type="predicted"/>
<dbReference type="Pfam" id="PF02782">
    <property type="entry name" value="FGGY_C"/>
    <property type="match status" value="1"/>
</dbReference>
<dbReference type="InterPro" id="IPR050406">
    <property type="entry name" value="FGGY_Carb_Kinase"/>
</dbReference>
<dbReference type="PANTHER" id="PTHR43095:SF5">
    <property type="entry name" value="XYLULOSE KINASE"/>
    <property type="match status" value="1"/>
</dbReference>
<keyword evidence="1" id="KW-0808">Transferase</keyword>
<keyword evidence="2" id="KW-0418">Kinase</keyword>
<dbReference type="InterPro" id="IPR043129">
    <property type="entry name" value="ATPase_NBD"/>
</dbReference>
<accession>X0VJS4</accession>
<dbReference type="AlphaFoldDB" id="X0VJS4"/>
<evidence type="ECO:0000259" key="3">
    <source>
        <dbReference type="Pfam" id="PF02782"/>
    </source>
</evidence>
<dbReference type="EMBL" id="BARS01027755">
    <property type="protein sequence ID" value="GAG00836.1"/>
    <property type="molecule type" value="Genomic_DNA"/>
</dbReference>
<evidence type="ECO:0000313" key="4">
    <source>
        <dbReference type="EMBL" id="GAG00836.1"/>
    </source>
</evidence>
<dbReference type="SUPFAM" id="SSF53067">
    <property type="entry name" value="Actin-like ATPase domain"/>
    <property type="match status" value="1"/>
</dbReference>
<dbReference type="Gene3D" id="3.30.420.40">
    <property type="match status" value="1"/>
</dbReference>
<dbReference type="GO" id="GO:0005975">
    <property type="term" value="P:carbohydrate metabolic process"/>
    <property type="evidence" value="ECO:0007669"/>
    <property type="project" value="InterPro"/>
</dbReference>
<dbReference type="PANTHER" id="PTHR43095">
    <property type="entry name" value="SUGAR KINASE"/>
    <property type="match status" value="1"/>
</dbReference>
<feature type="domain" description="Carbohydrate kinase FGGY C-terminal" evidence="3">
    <location>
        <begin position="17"/>
        <end position="179"/>
    </location>
</feature>
<reference evidence="4" key="1">
    <citation type="journal article" date="2014" name="Front. Microbiol.">
        <title>High frequency of phylogenetically diverse reductive dehalogenase-homologous genes in deep subseafloor sedimentary metagenomes.</title>
        <authorList>
            <person name="Kawai M."/>
            <person name="Futagami T."/>
            <person name="Toyoda A."/>
            <person name="Takaki Y."/>
            <person name="Nishi S."/>
            <person name="Hori S."/>
            <person name="Arai W."/>
            <person name="Tsubouchi T."/>
            <person name="Morono Y."/>
            <person name="Uchiyama I."/>
            <person name="Ito T."/>
            <person name="Fujiyama A."/>
            <person name="Inagaki F."/>
            <person name="Takami H."/>
        </authorList>
    </citation>
    <scope>NUCLEOTIDE SEQUENCE</scope>
    <source>
        <strain evidence="4">Expedition CK06-06</strain>
    </source>
</reference>
<sequence length="232" mass="25694">LTRKQLTGRRGLATIQSADPDMLMLFGETSTAGASLEWAVRELYGAEPGADAMAKMDRDVAEAEPGAGGLIFTPWMFGERCPIPDESIRGAFINLSINRTRQQMVRAIYEGIAYNLHWILDSIDELYGIKCETLRVLGGGARGLPWLKIIADVTGCKLEVLPDPRERLAVGAALVAAIGLNIYPSFEALKPLVPVELVIEPDLSHQDTYTEMYAAYRRVYPALRDLYHDLNR</sequence>
<feature type="non-terminal residue" evidence="4">
    <location>
        <position position="1"/>
    </location>
</feature>
<comment type="caution">
    <text evidence="4">The sequence shown here is derived from an EMBL/GenBank/DDBJ whole genome shotgun (WGS) entry which is preliminary data.</text>
</comment>
<protein>
    <recommendedName>
        <fullName evidence="3">Carbohydrate kinase FGGY C-terminal domain-containing protein</fullName>
    </recommendedName>
</protein>
<organism evidence="4">
    <name type="scientific">marine sediment metagenome</name>
    <dbReference type="NCBI Taxonomy" id="412755"/>
    <lineage>
        <taxon>unclassified sequences</taxon>
        <taxon>metagenomes</taxon>
        <taxon>ecological metagenomes</taxon>
    </lineage>
</organism>
<evidence type="ECO:0000256" key="1">
    <source>
        <dbReference type="ARBA" id="ARBA00022679"/>
    </source>
</evidence>